<dbReference type="GeneID" id="24106695"/>
<feature type="region of interest" description="Disordered" evidence="1">
    <location>
        <begin position="990"/>
        <end position="1024"/>
    </location>
</feature>
<protein>
    <submittedName>
        <fullName evidence="3">Transcription factor</fullName>
    </submittedName>
</protein>
<evidence type="ECO:0000313" key="4">
    <source>
        <dbReference type="Proteomes" id="UP000014071"/>
    </source>
</evidence>
<feature type="compositionally biased region" description="Polar residues" evidence="1">
    <location>
        <begin position="1621"/>
        <end position="1634"/>
    </location>
</feature>
<feature type="compositionally biased region" description="Low complexity" evidence="1">
    <location>
        <begin position="355"/>
        <end position="370"/>
    </location>
</feature>
<name>R9NYQ1_PSEHS</name>
<feature type="compositionally biased region" description="Polar residues" evidence="1">
    <location>
        <begin position="37"/>
        <end position="56"/>
    </location>
</feature>
<feature type="region of interest" description="Disordered" evidence="1">
    <location>
        <begin position="1190"/>
        <end position="1256"/>
    </location>
</feature>
<feature type="compositionally biased region" description="Polar residues" evidence="1">
    <location>
        <begin position="1005"/>
        <end position="1014"/>
    </location>
</feature>
<keyword evidence="2" id="KW-1133">Transmembrane helix</keyword>
<feature type="region of interest" description="Disordered" evidence="1">
    <location>
        <begin position="1783"/>
        <end position="1807"/>
    </location>
</feature>
<proteinExistence type="predicted"/>
<evidence type="ECO:0000256" key="1">
    <source>
        <dbReference type="SAM" id="MobiDB-lite"/>
    </source>
</evidence>
<feature type="compositionally biased region" description="Basic and acidic residues" evidence="1">
    <location>
        <begin position="742"/>
        <end position="756"/>
    </location>
</feature>
<dbReference type="STRING" id="1305764.R9NYQ1"/>
<keyword evidence="4" id="KW-1185">Reference proteome</keyword>
<feature type="compositionally biased region" description="Polar residues" evidence="1">
    <location>
        <begin position="1783"/>
        <end position="1792"/>
    </location>
</feature>
<feature type="compositionally biased region" description="Polar residues" evidence="1">
    <location>
        <begin position="444"/>
        <end position="467"/>
    </location>
</feature>
<sequence>MEDHSVSRKPSKLIARSSTLHRSPHSHSGSGAGLWLANSTTPSPDVSTFAEASTAHTEGPSEPQYNQPASSSQQGRKVYHFSAELARASFGGRPLTLGGTSTDCDPIYINKMPAASSDDADVDLDLSFDYISRFDQSLSSSDQQDSSEVAVDSSQEHDTIPPPISQFSPDDTPESLQAPGSDAADAPTTPIKLVVPEASSSSGSPMFRTSPSPNSKAIRSMRANADWDKRRKAPPAPLDLTPGAEAKRQRQLALQQLRLQPEAESAALTLLSIGSIKPETKPSQELVGKSLFSPITPATASVPLPSELASPSHASDQPLPMTPLSATRRGAAINRLPHHSGNNLTSPTPSHIETSKSAAVRRAASTSTARAMDKQQSSEALRRTPTAAAHSPSYASSATPVQSKRARSHSNRSFRASASLASLGPPPFPPPNEPLPSPALSPSFQQEHSVPSTSAYHTANDANSTASKAGRTRPSVSSIDFSEAPRSLRSRTTQTGRSSLDSFRTANSDGMTVANSNHSFHDNRRWASEDSAQPPPLPPLQRYEAFFPSHTHWGASQPSTALSNNSLGVSGVNTSSTLTSVPMTFSNTVGSTATTAMTWSMSDRSTPSTHHSPLTPFTPAFSDTMPGTSANGKTQFVAAVGAPSSGELPVSSENQSRTALPSGMTSLRGAAAALKEASTAVEEEVRGNRNTEQWILTQRQRKALLQHEELASHQRLLEADQDAVRLSIRADERASRANLPHVEQDAEVGARSRQDSRSTVTTDDEHPGAKVRQTMVISTVSTPDESVDAFNFVTGQPSLMPPAGTNMERAASHDALRPSSTKAATPMTRNRSGTVGPWPQSPLLLDVNVPVQAKSQVQGSAVSPALTTIIYSNYSTPQLDESVDAEESGDSQRAPAVAGLGLDLDYPSANVVSDTSPDYFAPDAVKGFAPITTDLLRQAARFGASPHLSIQMSPEAGAMHRVRSKSKEVLLTRESRQNLNQGLGFDLVGGQGPSPLLPNDCRSPRTASGKETGSSGPGGLASLVKGSMQNDVTVHRAQVANDRPLLPSQSIASSISAFAYNATPVHLSSGSEAAHHLGVSTEQKTGSIGWRRNARRSREPSPAQALALGMRGDKRHANDGSDVKFVNINLDDGGLETEVMLRHDEAAKSSDAAKAGQWVSKLWSSVTSPRRTSFNIGAAPGDRSEDIELANSSTADQSHKSKSSDRAPAPVPKEERNVRPLSLVEKRQSSGRYQIENARQRFRSPTPGEDDEAAEKDARAVALRLLAGSPRIPAPVEEGVVAEAQPENSMDRGDLSAEEREKERIDALKKLRRMSAIERQQKRSSGIGYITSSARAPESPRLPYISDRSNDARKSHDLDPSARHGGLSREASISKKRMSMTVFGGKERAQASDEVPTSAPAVGATERAWLDAMRSPRVAESPSGFTPRMAFEPHDWGAASSSQQHQHVYGANQAAAGPSTANHIPLMLSGSATAHRQASSKAANPIQDHGLTVSELDRARDEMRRLAGQGTAFSDEELAHGGIESFHTPMPDAPDTWAYDADHYDQRHHVEDQSMTAEPTTELNDFGISPEKKEAKLHRRTRTARFADDDYRHHQYEQHADDQPTVSIFTRSQQHRHRASGSFSAHFNSHNQPPSMEHRSRSKRRASQHAAANGHGLFGTPAALLDGNTPSKNMFWAGFLGMPWLWMIGGWYLTPDGQLRHPSTDDPRVRGKLDVWQHEPSMQNQGSANSSPNIGSNSTTFGGSSYEQAWGMGQGESVSGLGLSGMPSTMSYSYAASSIGTTVSAQTTNSDPNRPPPSKARKSKTRSFGTLLDTNPQVSFYQSPVRVVQEPQPSFGNVWRHPRGMEPLLEAEEPRRSRMFAGYPGDEFDHGYAPSPVVSSSDGTTTAVSAAEPMLQTGPRSNVGYQVAMATKTSVATPWKDLERYVLLNRVAAILSGVLVFAGFTGAVYAVVTNF</sequence>
<feature type="region of interest" description="Disordered" evidence="1">
    <location>
        <begin position="812"/>
        <end position="835"/>
    </location>
</feature>
<feature type="compositionally biased region" description="Polar residues" evidence="1">
    <location>
        <begin position="818"/>
        <end position="833"/>
    </location>
</feature>
<dbReference type="EMBL" id="DF238778">
    <property type="protein sequence ID" value="GAC93829.1"/>
    <property type="molecule type" value="Genomic_DNA"/>
</dbReference>
<feature type="region of interest" description="Disordered" evidence="1">
    <location>
        <begin position="303"/>
        <end position="512"/>
    </location>
</feature>
<dbReference type="RefSeq" id="XP_012187416.1">
    <property type="nucleotide sequence ID" value="XM_012332026.1"/>
</dbReference>
<feature type="compositionally biased region" description="Basic and acidic residues" evidence="1">
    <location>
        <begin position="1212"/>
        <end position="1228"/>
    </location>
</feature>
<feature type="region of interest" description="Disordered" evidence="1">
    <location>
        <begin position="1611"/>
        <end position="1660"/>
    </location>
</feature>
<evidence type="ECO:0000256" key="2">
    <source>
        <dbReference type="SAM" id="Phobius"/>
    </source>
</evidence>
<feature type="region of interest" description="Disordered" evidence="1">
    <location>
        <begin position="1281"/>
        <end position="1301"/>
    </location>
</feature>
<feature type="compositionally biased region" description="Polar residues" evidence="1">
    <location>
        <begin position="63"/>
        <end position="75"/>
    </location>
</feature>
<gene>
    <name evidence="3" type="ORF">PHSY_001394</name>
</gene>
<feature type="compositionally biased region" description="Basic and acidic residues" evidence="1">
    <location>
        <begin position="1348"/>
        <end position="1362"/>
    </location>
</feature>
<feature type="region of interest" description="Disordered" evidence="1">
    <location>
        <begin position="1076"/>
        <end position="1102"/>
    </location>
</feature>
<dbReference type="OrthoDB" id="3360262at2759"/>
<feature type="region of interest" description="Disordered" evidence="1">
    <location>
        <begin position="736"/>
        <end position="770"/>
    </location>
</feature>
<dbReference type="eggNOG" id="ENOG502SFX4">
    <property type="taxonomic scope" value="Eukaryota"/>
</dbReference>
<feature type="compositionally biased region" description="Pro residues" evidence="1">
    <location>
        <begin position="424"/>
        <end position="439"/>
    </location>
</feature>
<dbReference type="Proteomes" id="UP000014071">
    <property type="component" value="Unassembled WGS sequence"/>
</dbReference>
<feature type="transmembrane region" description="Helical" evidence="2">
    <location>
        <begin position="1931"/>
        <end position="1952"/>
    </location>
</feature>
<feature type="compositionally biased region" description="Low complexity" evidence="1">
    <location>
        <begin position="384"/>
        <end position="400"/>
    </location>
</feature>
<keyword evidence="2" id="KW-0472">Membrane</keyword>
<feature type="compositionally biased region" description="Basic and acidic residues" evidence="1">
    <location>
        <begin position="1289"/>
        <end position="1301"/>
    </location>
</feature>
<organism evidence="3 4">
    <name type="scientific">Pseudozyma hubeiensis (strain SY62)</name>
    <name type="common">Yeast</name>
    <dbReference type="NCBI Taxonomy" id="1305764"/>
    <lineage>
        <taxon>Eukaryota</taxon>
        <taxon>Fungi</taxon>
        <taxon>Dikarya</taxon>
        <taxon>Basidiomycota</taxon>
        <taxon>Ustilaginomycotina</taxon>
        <taxon>Ustilaginomycetes</taxon>
        <taxon>Ustilaginales</taxon>
        <taxon>Ustilaginaceae</taxon>
        <taxon>Pseudozyma</taxon>
    </lineage>
</organism>
<feature type="region of interest" description="Disordered" evidence="1">
    <location>
        <begin position="136"/>
        <end position="251"/>
    </location>
</feature>
<reference evidence="4" key="1">
    <citation type="journal article" date="2013" name="Genome Announc.">
        <title>Draft genome sequence of the basidiomycetous yeast-like fungus Pseudozyma hubeiensis SY62, which produces an abundant amount of the biosurfactant mannosylerythritol lipids.</title>
        <authorList>
            <person name="Konishi M."/>
            <person name="Hatada Y."/>
            <person name="Horiuchi J."/>
        </authorList>
    </citation>
    <scope>NUCLEOTIDE SEQUENCE [LARGE SCALE GENOMIC DNA]</scope>
    <source>
        <strain evidence="4">SY62</strain>
    </source>
</reference>
<feature type="region of interest" description="Disordered" evidence="1">
    <location>
        <begin position="1720"/>
        <end position="1748"/>
    </location>
</feature>
<feature type="compositionally biased region" description="Low complexity" evidence="1">
    <location>
        <begin position="136"/>
        <end position="153"/>
    </location>
</feature>
<feature type="compositionally biased region" description="Polar residues" evidence="1">
    <location>
        <begin position="490"/>
        <end position="512"/>
    </location>
</feature>
<dbReference type="HOGENOM" id="CLU_001910_0_0_1"/>
<evidence type="ECO:0000313" key="3">
    <source>
        <dbReference type="EMBL" id="GAC93829.1"/>
    </source>
</evidence>
<accession>R9NYQ1</accession>
<feature type="compositionally biased region" description="Polar residues" evidence="1">
    <location>
        <begin position="16"/>
        <end position="29"/>
    </location>
</feature>
<keyword evidence="2" id="KW-0812">Transmembrane</keyword>
<feature type="compositionally biased region" description="Polar residues" evidence="1">
    <location>
        <begin position="198"/>
        <end position="217"/>
    </location>
</feature>
<feature type="region of interest" description="Disordered" evidence="1">
    <location>
        <begin position="1316"/>
        <end position="1374"/>
    </location>
</feature>
<feature type="region of interest" description="Disordered" evidence="1">
    <location>
        <begin position="1"/>
        <end position="78"/>
    </location>
</feature>
<feature type="compositionally biased region" description="Polar residues" evidence="1">
    <location>
        <begin position="340"/>
        <end position="352"/>
    </location>
</feature>
<feature type="compositionally biased region" description="Polar residues" evidence="1">
    <location>
        <begin position="1720"/>
        <end position="1747"/>
    </location>
</feature>